<keyword evidence="2" id="KW-1133">Transmembrane helix</keyword>
<evidence type="ECO:0000259" key="3">
    <source>
        <dbReference type="PROSITE" id="PS51724"/>
    </source>
</evidence>
<dbReference type="GO" id="GO:0030428">
    <property type="term" value="C:cell septum"/>
    <property type="evidence" value="ECO:0007669"/>
    <property type="project" value="TreeGrafter"/>
</dbReference>
<protein>
    <submittedName>
        <fullName evidence="4">Sporulation domain-containing protein</fullName>
    </submittedName>
</protein>
<dbReference type="PANTHER" id="PTHR38687:SF1">
    <property type="entry name" value="CELL DIVISION PROTEIN DEDD"/>
    <property type="match status" value="1"/>
</dbReference>
<dbReference type="EMBL" id="LSLI01000049">
    <property type="protein sequence ID" value="KXS31938.1"/>
    <property type="molecule type" value="Genomic_DNA"/>
</dbReference>
<dbReference type="GO" id="GO:0032153">
    <property type="term" value="C:cell division site"/>
    <property type="evidence" value="ECO:0007669"/>
    <property type="project" value="TreeGrafter"/>
</dbReference>
<dbReference type="Pfam" id="PF05036">
    <property type="entry name" value="SPOR"/>
    <property type="match status" value="1"/>
</dbReference>
<dbReference type="GO" id="GO:0032506">
    <property type="term" value="P:cytokinetic process"/>
    <property type="evidence" value="ECO:0007669"/>
    <property type="project" value="TreeGrafter"/>
</dbReference>
<evidence type="ECO:0000256" key="2">
    <source>
        <dbReference type="SAM" id="Phobius"/>
    </source>
</evidence>
<dbReference type="PANTHER" id="PTHR38687">
    <property type="entry name" value="CELL DIVISION PROTEIN DEDD-RELATED"/>
    <property type="match status" value="1"/>
</dbReference>
<dbReference type="InterPro" id="IPR036680">
    <property type="entry name" value="SPOR-like_sf"/>
</dbReference>
<evidence type="ECO:0000313" key="5">
    <source>
        <dbReference type="Proteomes" id="UP000070578"/>
    </source>
</evidence>
<evidence type="ECO:0000256" key="1">
    <source>
        <dbReference type="SAM" id="MobiDB-lite"/>
    </source>
</evidence>
<feature type="domain" description="SPOR" evidence="3">
    <location>
        <begin position="124"/>
        <end position="204"/>
    </location>
</feature>
<reference evidence="4 5" key="2">
    <citation type="submission" date="2016-03" db="EMBL/GenBank/DDBJ databases">
        <title>New uncultured bacterium of the family Gallionellaceae from acid mine drainage: description and reconstruction of genome based on metagenomic analysis of microbial community.</title>
        <authorList>
            <person name="Kadnikov V."/>
            <person name="Ivasenko D."/>
            <person name="Beletsky A."/>
            <person name="Mardanov A."/>
            <person name="Danilova E."/>
            <person name="Pimenov N."/>
            <person name="Karnachuk O."/>
            <person name="Ravin N."/>
        </authorList>
    </citation>
    <scope>NUCLEOTIDE SEQUENCE [LARGE SCALE GENOMIC DNA]</scope>
    <source>
        <strain evidence="4">ShG14-8</strain>
    </source>
</reference>
<feature type="compositionally biased region" description="Low complexity" evidence="1">
    <location>
        <begin position="61"/>
        <end position="81"/>
    </location>
</feature>
<gene>
    <name evidence="4" type="ORF">AWT59_1942</name>
</gene>
<dbReference type="Proteomes" id="UP000070578">
    <property type="component" value="Unassembled WGS sequence"/>
</dbReference>
<reference evidence="4 5" key="1">
    <citation type="submission" date="2016-02" db="EMBL/GenBank/DDBJ databases">
        <authorList>
            <person name="Wen L."/>
            <person name="He K."/>
            <person name="Yang H."/>
        </authorList>
    </citation>
    <scope>NUCLEOTIDE SEQUENCE [LARGE SCALE GENOMIC DNA]</scope>
    <source>
        <strain evidence="4">ShG14-8</strain>
    </source>
</reference>
<keyword evidence="2" id="KW-0812">Transmembrane</keyword>
<dbReference type="InterPro" id="IPR007730">
    <property type="entry name" value="SPOR-like_dom"/>
</dbReference>
<name>A0A139BSM4_9PROT</name>
<dbReference type="GO" id="GO:0042834">
    <property type="term" value="F:peptidoglycan binding"/>
    <property type="evidence" value="ECO:0007669"/>
    <property type="project" value="InterPro"/>
</dbReference>
<organism evidence="4 5">
    <name type="scientific">Candidatus Gallionella acididurans</name>
    <dbReference type="NCBI Taxonomy" id="1796491"/>
    <lineage>
        <taxon>Bacteria</taxon>
        <taxon>Pseudomonadati</taxon>
        <taxon>Pseudomonadota</taxon>
        <taxon>Betaproteobacteria</taxon>
        <taxon>Nitrosomonadales</taxon>
        <taxon>Gallionellaceae</taxon>
        <taxon>Gallionella</taxon>
    </lineage>
</organism>
<proteinExistence type="predicted"/>
<dbReference type="InterPro" id="IPR052521">
    <property type="entry name" value="Cell_div_SPOR-domain"/>
</dbReference>
<feature type="transmembrane region" description="Helical" evidence="2">
    <location>
        <begin position="20"/>
        <end position="41"/>
    </location>
</feature>
<dbReference type="Gene3D" id="3.30.70.1070">
    <property type="entry name" value="Sporulation related repeat"/>
    <property type="match status" value="1"/>
</dbReference>
<comment type="caution">
    <text evidence="4">The sequence shown here is derived from an EMBL/GenBank/DDBJ whole genome shotgun (WGS) entry which is preliminary data.</text>
</comment>
<accession>A0A139BSM4</accession>
<evidence type="ECO:0000313" key="4">
    <source>
        <dbReference type="EMBL" id="KXS31938.1"/>
    </source>
</evidence>
<dbReference type="PROSITE" id="PS51724">
    <property type="entry name" value="SPOR"/>
    <property type="match status" value="1"/>
</dbReference>
<sequence length="204" mass="21375">MGRDSGNRSSAPRKGGNLLWAGILGGTVIGVSLAAGVAWYLMKSPSPFTNKAQPALPKPLPDTAKPAAPAATGKAPATTGDGKQRFEFYNVLTNKQGGNAAVPARPAEKVRPVENSNAANNKPAPAYAPQILQAGSFSNIGDAEKLKARLALLGVESNIQTAVIPDKGVWYRVRLGPYKSADDINRASNFLKQNGVNSTPMRAQ</sequence>
<feature type="region of interest" description="Disordered" evidence="1">
    <location>
        <begin position="52"/>
        <end position="81"/>
    </location>
</feature>
<keyword evidence="2" id="KW-0472">Membrane</keyword>
<dbReference type="AlphaFoldDB" id="A0A139BSM4"/>
<dbReference type="SUPFAM" id="SSF110997">
    <property type="entry name" value="Sporulation related repeat"/>
    <property type="match status" value="1"/>
</dbReference>